<feature type="transmembrane region" description="Helical" evidence="8">
    <location>
        <begin position="217"/>
        <end position="235"/>
    </location>
</feature>
<accession>A0A918X8W7</accession>
<keyword evidence="3 8" id="KW-0812">Transmembrane</keyword>
<keyword evidence="6 8" id="KW-0472">Membrane</keyword>
<sequence length="259" mass="28771">MTYLQFLALFIAPLLLLAALHAHRTRRAHPDRPWRTGLTVLALLWAAAWVWTTPWDSWIIHRGVWSYPEGRVLATVFRVPLEEYVFMAAQTLIVGLWTLSRIATGTPDVTLNTRCLRVSWGNVWLLAASAGAAMALHGPSGTYLGSMLLWFAPLLAVQSYVGADVLHACRPIRLTSLLPVAACLWIADRIAIALGIWQISTTRTYGPTLLGLPLEEALFFLLTSLLVTNGLVLATHPRIRHRLRLPTAEARSPRHQVAP</sequence>
<organism evidence="10 11">
    <name type="scientific">Streptomyces finlayi</name>
    <dbReference type="NCBI Taxonomy" id="67296"/>
    <lineage>
        <taxon>Bacteria</taxon>
        <taxon>Bacillati</taxon>
        <taxon>Actinomycetota</taxon>
        <taxon>Actinomycetes</taxon>
        <taxon>Kitasatosporales</taxon>
        <taxon>Streptomycetaceae</taxon>
        <taxon>Streptomyces</taxon>
    </lineage>
</organism>
<dbReference type="RefSeq" id="WP_189828339.1">
    <property type="nucleotide sequence ID" value="NZ_BMVC01000030.1"/>
</dbReference>
<name>A0A918X8W7_9ACTN</name>
<evidence type="ECO:0000256" key="3">
    <source>
        <dbReference type="ARBA" id="ARBA00022692"/>
    </source>
</evidence>
<protein>
    <submittedName>
        <fullName evidence="10">Phytoene synthase</fullName>
    </submittedName>
</protein>
<evidence type="ECO:0000256" key="1">
    <source>
        <dbReference type="ARBA" id="ARBA00004141"/>
    </source>
</evidence>
<dbReference type="GO" id="GO:0016117">
    <property type="term" value="P:carotenoid biosynthetic process"/>
    <property type="evidence" value="ECO:0007669"/>
    <property type="project" value="UniProtKB-KW"/>
</dbReference>
<feature type="transmembrane region" description="Helical" evidence="8">
    <location>
        <begin position="115"/>
        <end position="136"/>
    </location>
</feature>
<dbReference type="EMBL" id="BMVC01000030">
    <property type="protein sequence ID" value="GHD18600.1"/>
    <property type="molecule type" value="Genomic_DNA"/>
</dbReference>
<evidence type="ECO:0000256" key="5">
    <source>
        <dbReference type="ARBA" id="ARBA00022989"/>
    </source>
</evidence>
<dbReference type="GO" id="GO:0016020">
    <property type="term" value="C:membrane"/>
    <property type="evidence" value="ECO:0007669"/>
    <property type="project" value="UniProtKB-SubCell"/>
</dbReference>
<feature type="transmembrane region" description="Helical" evidence="8">
    <location>
        <begin position="174"/>
        <end position="197"/>
    </location>
</feature>
<feature type="transmembrane region" description="Helical" evidence="8">
    <location>
        <begin position="34"/>
        <end position="52"/>
    </location>
</feature>
<dbReference type="AlphaFoldDB" id="A0A918X8W7"/>
<feature type="domain" description="Lycopene cyclase" evidence="9">
    <location>
        <begin position="12"/>
        <end position="94"/>
    </location>
</feature>
<dbReference type="InterPro" id="IPR017825">
    <property type="entry name" value="Lycopene_cyclase_dom"/>
</dbReference>
<proteinExistence type="predicted"/>
<dbReference type="Pfam" id="PF18916">
    <property type="entry name" value="Lycopene_cyc"/>
    <property type="match status" value="2"/>
</dbReference>
<reference evidence="10" key="1">
    <citation type="journal article" date="2014" name="Int. J. Syst. Evol. Microbiol.">
        <title>Complete genome sequence of Corynebacterium casei LMG S-19264T (=DSM 44701T), isolated from a smear-ripened cheese.</title>
        <authorList>
            <consortium name="US DOE Joint Genome Institute (JGI-PGF)"/>
            <person name="Walter F."/>
            <person name="Albersmeier A."/>
            <person name="Kalinowski J."/>
            <person name="Ruckert C."/>
        </authorList>
    </citation>
    <scope>NUCLEOTIDE SEQUENCE</scope>
    <source>
        <strain evidence="10">JCM 4637</strain>
    </source>
</reference>
<comment type="caution">
    <text evidence="10">The sequence shown here is derived from an EMBL/GenBank/DDBJ whole genome shotgun (WGS) entry which is preliminary data.</text>
</comment>
<comment type="subcellular location">
    <subcellularLocation>
        <location evidence="1">Membrane</location>
        <topology evidence="1">Multi-pass membrane protein</topology>
    </subcellularLocation>
</comment>
<gene>
    <name evidence="10" type="ORF">GCM10010334_81620</name>
</gene>
<feature type="domain" description="Lycopene cyclase" evidence="9">
    <location>
        <begin position="143"/>
        <end position="228"/>
    </location>
</feature>
<evidence type="ECO:0000256" key="4">
    <source>
        <dbReference type="ARBA" id="ARBA00022746"/>
    </source>
</evidence>
<evidence type="ECO:0000256" key="2">
    <source>
        <dbReference type="ARBA" id="ARBA00004829"/>
    </source>
</evidence>
<keyword evidence="5 8" id="KW-1133">Transmembrane helix</keyword>
<evidence type="ECO:0000256" key="7">
    <source>
        <dbReference type="ARBA" id="ARBA00023235"/>
    </source>
</evidence>
<evidence type="ECO:0000313" key="10">
    <source>
        <dbReference type="EMBL" id="GHD18600.1"/>
    </source>
</evidence>
<dbReference type="NCBIfam" id="TIGR03462">
    <property type="entry name" value="CarR_dom_SF"/>
    <property type="match status" value="2"/>
</dbReference>
<comment type="pathway">
    <text evidence="2">Carotenoid biosynthesis.</text>
</comment>
<evidence type="ECO:0000256" key="6">
    <source>
        <dbReference type="ARBA" id="ARBA00023136"/>
    </source>
</evidence>
<feature type="transmembrane region" description="Helical" evidence="8">
    <location>
        <begin position="84"/>
        <end position="103"/>
    </location>
</feature>
<evidence type="ECO:0000256" key="8">
    <source>
        <dbReference type="SAM" id="Phobius"/>
    </source>
</evidence>
<reference evidence="10" key="2">
    <citation type="submission" date="2020-09" db="EMBL/GenBank/DDBJ databases">
        <authorList>
            <person name="Sun Q."/>
            <person name="Ohkuma M."/>
        </authorList>
    </citation>
    <scope>NUCLEOTIDE SEQUENCE</scope>
    <source>
        <strain evidence="10">JCM 4637</strain>
    </source>
</reference>
<dbReference type="Proteomes" id="UP000638353">
    <property type="component" value="Unassembled WGS sequence"/>
</dbReference>
<feature type="transmembrane region" description="Helical" evidence="8">
    <location>
        <begin position="6"/>
        <end position="22"/>
    </location>
</feature>
<dbReference type="GO" id="GO:0016872">
    <property type="term" value="F:intramolecular lyase activity"/>
    <property type="evidence" value="ECO:0007669"/>
    <property type="project" value="InterPro"/>
</dbReference>
<dbReference type="GO" id="GO:0045436">
    <property type="term" value="F:lycopene beta cyclase activity"/>
    <property type="evidence" value="ECO:0007669"/>
    <property type="project" value="UniProtKB-ARBA"/>
</dbReference>
<keyword evidence="4" id="KW-0125">Carotenoid biosynthesis</keyword>
<keyword evidence="7" id="KW-0413">Isomerase</keyword>
<evidence type="ECO:0000259" key="9">
    <source>
        <dbReference type="Pfam" id="PF18916"/>
    </source>
</evidence>
<evidence type="ECO:0000313" key="11">
    <source>
        <dbReference type="Proteomes" id="UP000638353"/>
    </source>
</evidence>
<feature type="transmembrane region" description="Helical" evidence="8">
    <location>
        <begin position="142"/>
        <end position="162"/>
    </location>
</feature>